<proteinExistence type="predicted"/>
<dbReference type="EMBL" id="JBHUHY010000011">
    <property type="protein sequence ID" value="MFD2187316.1"/>
    <property type="molecule type" value="Genomic_DNA"/>
</dbReference>
<evidence type="ECO:0000313" key="4">
    <source>
        <dbReference type="EMBL" id="MFD2187316.1"/>
    </source>
</evidence>
<keyword evidence="1" id="KW-0472">Membrane</keyword>
<comment type="caution">
    <text evidence="4">The sequence shown here is derived from an EMBL/GenBank/DDBJ whole genome shotgun (WGS) entry which is preliminary data.</text>
</comment>
<dbReference type="PROSITE" id="PS51123">
    <property type="entry name" value="OMPA_2"/>
    <property type="match status" value="1"/>
</dbReference>
<name>A0ABW5AZL4_9FLAO</name>
<dbReference type="RefSeq" id="WP_378320310.1">
    <property type="nucleotide sequence ID" value="NZ_JBHUHY010000011.1"/>
</dbReference>
<evidence type="ECO:0000259" key="3">
    <source>
        <dbReference type="PROSITE" id="PS51123"/>
    </source>
</evidence>
<keyword evidence="5" id="KW-1185">Reference proteome</keyword>
<evidence type="ECO:0000256" key="2">
    <source>
        <dbReference type="SAM" id="Coils"/>
    </source>
</evidence>
<dbReference type="Gene3D" id="3.30.1330.60">
    <property type="entry name" value="OmpA-like domain"/>
    <property type="match status" value="1"/>
</dbReference>
<dbReference type="InterPro" id="IPR050330">
    <property type="entry name" value="Bact_OuterMem_StrucFunc"/>
</dbReference>
<organism evidence="4 5">
    <name type="scientific">Aquimarina celericrescens</name>
    <dbReference type="NCBI Taxonomy" id="1964542"/>
    <lineage>
        <taxon>Bacteria</taxon>
        <taxon>Pseudomonadati</taxon>
        <taxon>Bacteroidota</taxon>
        <taxon>Flavobacteriia</taxon>
        <taxon>Flavobacteriales</taxon>
        <taxon>Flavobacteriaceae</taxon>
        <taxon>Aquimarina</taxon>
    </lineage>
</organism>
<feature type="coiled-coil region" evidence="2">
    <location>
        <begin position="16"/>
        <end position="110"/>
    </location>
</feature>
<dbReference type="InterPro" id="IPR036737">
    <property type="entry name" value="OmpA-like_sf"/>
</dbReference>
<dbReference type="SUPFAM" id="SSF103088">
    <property type="entry name" value="OmpA-like"/>
    <property type="match status" value="1"/>
</dbReference>
<evidence type="ECO:0000313" key="5">
    <source>
        <dbReference type="Proteomes" id="UP001597344"/>
    </source>
</evidence>
<gene>
    <name evidence="4" type="ORF">ACFSJT_10995</name>
</gene>
<dbReference type="PANTHER" id="PTHR30329">
    <property type="entry name" value="STATOR ELEMENT OF FLAGELLAR MOTOR COMPLEX"/>
    <property type="match status" value="1"/>
</dbReference>
<dbReference type="Proteomes" id="UP001597344">
    <property type="component" value="Unassembled WGS sequence"/>
</dbReference>
<dbReference type="PANTHER" id="PTHR30329:SF20">
    <property type="entry name" value="EXPORTED PROTEIN"/>
    <property type="match status" value="1"/>
</dbReference>
<evidence type="ECO:0000256" key="1">
    <source>
        <dbReference type="PROSITE-ProRule" id="PRU00473"/>
    </source>
</evidence>
<protein>
    <submittedName>
        <fullName evidence="4">OmpA family protein</fullName>
    </submittedName>
</protein>
<feature type="domain" description="OmpA-like" evidence="3">
    <location>
        <begin position="142"/>
        <end position="274"/>
    </location>
</feature>
<reference evidence="5" key="1">
    <citation type="journal article" date="2019" name="Int. J. Syst. Evol. Microbiol.">
        <title>The Global Catalogue of Microorganisms (GCM) 10K type strain sequencing project: providing services to taxonomists for standard genome sequencing and annotation.</title>
        <authorList>
            <consortium name="The Broad Institute Genomics Platform"/>
            <consortium name="The Broad Institute Genome Sequencing Center for Infectious Disease"/>
            <person name="Wu L."/>
            <person name="Ma J."/>
        </authorList>
    </citation>
    <scope>NUCLEOTIDE SEQUENCE [LARGE SCALE GENOMIC DNA]</scope>
    <source>
        <strain evidence="5">DT92</strain>
    </source>
</reference>
<sequence>MKRIILFATVLFISTFNLQAQKKKDLLDEIDKLRKELKTTKGELNDAQKKTKATLTQVETMEAQVKDLKETNASLLNNMGSFTELSKKKAQNLEKSLESIQEKDKQLKSINDAITKGDSVKLATLTVLKQALGNDAKIGVQNGVVLITLANTVLFGDDDKSVTVQDNAKSILGKIATALNAKPNLKIIVEGNSNALNFKDKNLNDNWDLSAKQAAAVVRALQNDYKVDPKRMSVLGKSEYGSQSIETSTRIIVDAKFDEFYNMVKENMKNASKS</sequence>
<accession>A0ABW5AZL4</accession>
<dbReference type="Pfam" id="PF00691">
    <property type="entry name" value="OmpA"/>
    <property type="match status" value="1"/>
</dbReference>
<keyword evidence="2" id="KW-0175">Coiled coil</keyword>
<dbReference type="InterPro" id="IPR006665">
    <property type="entry name" value="OmpA-like"/>
</dbReference>